<reference evidence="1" key="1">
    <citation type="journal article" date="2014" name="Front. Microbiol.">
        <title>High frequency of phylogenetically diverse reductive dehalogenase-homologous genes in deep subseafloor sedimentary metagenomes.</title>
        <authorList>
            <person name="Kawai M."/>
            <person name="Futagami T."/>
            <person name="Toyoda A."/>
            <person name="Takaki Y."/>
            <person name="Nishi S."/>
            <person name="Hori S."/>
            <person name="Arai W."/>
            <person name="Tsubouchi T."/>
            <person name="Morono Y."/>
            <person name="Uchiyama I."/>
            <person name="Ito T."/>
            <person name="Fujiyama A."/>
            <person name="Inagaki F."/>
            <person name="Takami H."/>
        </authorList>
    </citation>
    <scope>NUCLEOTIDE SEQUENCE</scope>
    <source>
        <strain evidence="1">Expedition CK06-06</strain>
    </source>
</reference>
<evidence type="ECO:0000313" key="1">
    <source>
        <dbReference type="EMBL" id="GAH70277.1"/>
    </source>
</evidence>
<organism evidence="1">
    <name type="scientific">marine sediment metagenome</name>
    <dbReference type="NCBI Taxonomy" id="412755"/>
    <lineage>
        <taxon>unclassified sequences</taxon>
        <taxon>metagenomes</taxon>
        <taxon>ecological metagenomes</taxon>
    </lineage>
</organism>
<proteinExistence type="predicted"/>
<feature type="non-terminal residue" evidence="1">
    <location>
        <position position="1"/>
    </location>
</feature>
<sequence>GDSIGNEALISLCQGRVYKGGYGYARKKEKRKLLEEKEDEQN</sequence>
<comment type="caution">
    <text evidence="1">The sequence shown here is derived from an EMBL/GenBank/DDBJ whole genome shotgun (WGS) entry which is preliminary data.</text>
</comment>
<name>X1HLB7_9ZZZZ</name>
<dbReference type="EMBL" id="BARU01025767">
    <property type="protein sequence ID" value="GAH70277.1"/>
    <property type="molecule type" value="Genomic_DNA"/>
</dbReference>
<accession>X1HLB7</accession>
<dbReference type="AlphaFoldDB" id="X1HLB7"/>
<gene>
    <name evidence="1" type="ORF">S03H2_41472</name>
</gene>
<protein>
    <submittedName>
        <fullName evidence="1">Uncharacterized protein</fullName>
    </submittedName>
</protein>